<dbReference type="CDD" id="cd21112">
    <property type="entry name" value="alphaLP-like"/>
    <property type="match status" value="1"/>
</dbReference>
<proteinExistence type="predicted"/>
<accession>A0A5B7WS92</accession>
<dbReference type="InterPro" id="IPR001254">
    <property type="entry name" value="Trypsin_dom"/>
</dbReference>
<dbReference type="GO" id="GO:0004252">
    <property type="term" value="F:serine-type endopeptidase activity"/>
    <property type="evidence" value="ECO:0007669"/>
    <property type="project" value="InterPro"/>
</dbReference>
<evidence type="ECO:0000256" key="6">
    <source>
        <dbReference type="SAM" id="Phobius"/>
    </source>
</evidence>
<evidence type="ECO:0000256" key="4">
    <source>
        <dbReference type="ARBA" id="ARBA00023088"/>
    </source>
</evidence>
<evidence type="ECO:0000256" key="3">
    <source>
        <dbReference type="ARBA" id="ARBA00022729"/>
    </source>
</evidence>
<dbReference type="Pfam" id="PF00746">
    <property type="entry name" value="Gram_pos_anchor"/>
    <property type="match status" value="1"/>
</dbReference>
<name>A0A5B7WS92_9MICC</name>
<dbReference type="InterPro" id="IPR019931">
    <property type="entry name" value="LPXTG_anchor"/>
</dbReference>
<feature type="region of interest" description="Disordered" evidence="5">
    <location>
        <begin position="134"/>
        <end position="204"/>
    </location>
</feature>
<dbReference type="AlphaFoldDB" id="A0A5B7WS92"/>
<keyword evidence="3 7" id="KW-0732">Signal</keyword>
<feature type="chain" id="PRO_5022986008" description="Gram-positive cocci surface proteins LPxTG domain-containing protein" evidence="7">
    <location>
        <begin position="35"/>
        <end position="729"/>
    </location>
</feature>
<dbReference type="InterPro" id="IPR043504">
    <property type="entry name" value="Peptidase_S1_PA_chymotrypsin"/>
</dbReference>
<dbReference type="SUPFAM" id="SSF50494">
    <property type="entry name" value="Trypsin-like serine proteases"/>
    <property type="match status" value="1"/>
</dbReference>
<sequence>MPSPHRKIVQRGAVAVASTALVVGGSVLAFPASATEAPNDTPASSSASEAAVDTSGLSKAIERDLKMTPEQYVAESEANVLAGELKRALAVAKIDATVVIEEGVVVVQVADVNLEAANGVIAKTQKTKDIEAVAEATAQSPKSTAPKSTGSDESDNDDKATGASRTPSGPKRTNKPGPSVTATGQAEDKEKYENSGEKSVVLKSGIPSDPMEIFAALKQNLDPSQFKRLTSVTKTAEGTIRIRAAEPAKTEQRRGARSLATAGSGTTLEGFDKAVPNVELVYGGDQPHAKPAATEDIYGGMGYLAFADGGPEPGVCSMGFNAWDKNGEDAIITAGHCSSDGALQLSAVVEHSAPGQIEDLGALLGTFGFNQFGLPNNQGVDRIDPVAEKWEQGTDIAVIEDINPELRLHPAVSKWPAGKDERDETLAITDSGTASIGAKACSVGRTTGWSCSRIIEEGIFLVGGIEDKDARARPVTGYIAENPNFSVVNQGDSGGAVIVGTRAVGINSANHAGEDGKEFTDDDLAMYTSLAGAAAKTPVKNYEIKLFVNAPKVTSPRNGSEIEPGSTISGTVAKPGPNANVEVLVDGEVIDTVKVTRGSFSFKAPQTEGKFAFELRAKSGKFNESELTPGNYTLVAPEPSEEPTPTEEPTESPSESDEATQSPSPSQSLTKDSSEEPTKSESPKQTEQPEKDPLADTGSTSMPVLAIAGGLGLTGALLLLLRRSKRRHG</sequence>
<feature type="compositionally biased region" description="Polar residues" evidence="5">
    <location>
        <begin position="659"/>
        <end position="669"/>
    </location>
</feature>
<evidence type="ECO:0000256" key="2">
    <source>
        <dbReference type="ARBA" id="ARBA00022525"/>
    </source>
</evidence>
<dbReference type="InterPro" id="IPR013783">
    <property type="entry name" value="Ig-like_fold"/>
</dbReference>
<dbReference type="KEGG" id="gcr:GcLGCM259_1281"/>
<reference evidence="9 10" key="1">
    <citation type="submission" date="2018-12" db="EMBL/GenBank/DDBJ databases">
        <title>Complete Genome Sequence of Glutamicibacter creatinolyticus strain LGCM259,isolated from an abscess of a 12-year-old mare in Italy.</title>
        <authorList>
            <person name="Santos R.G."/>
            <person name="Silva A.L."/>
            <person name="Seyffert N."/>
            <person name="Castro T.L.P."/>
            <person name="Attili A.R."/>
            <person name="Rifici C."/>
            <person name="Mazzullo G."/>
            <person name="Brenig B."/>
            <person name="Venanzi F."/>
            <person name="Azevedo V."/>
        </authorList>
    </citation>
    <scope>NUCLEOTIDE SEQUENCE [LARGE SCALE GENOMIC DNA]</scope>
    <source>
        <strain evidence="9 10">LGCM 259</strain>
    </source>
</reference>
<keyword evidence="4" id="KW-0572">Peptidoglycan-anchor</keyword>
<evidence type="ECO:0000256" key="5">
    <source>
        <dbReference type="SAM" id="MobiDB-lite"/>
    </source>
</evidence>
<organism evidence="9 10">
    <name type="scientific">Glutamicibacter creatinolyticus</name>
    <dbReference type="NCBI Taxonomy" id="162496"/>
    <lineage>
        <taxon>Bacteria</taxon>
        <taxon>Bacillati</taxon>
        <taxon>Actinomycetota</taxon>
        <taxon>Actinomycetes</taxon>
        <taxon>Micrococcales</taxon>
        <taxon>Micrococcaceae</taxon>
        <taxon>Glutamicibacter</taxon>
    </lineage>
</organism>
<evidence type="ECO:0000313" key="10">
    <source>
        <dbReference type="Proteomes" id="UP000307000"/>
    </source>
</evidence>
<feature type="compositionally biased region" description="Polar residues" evidence="5">
    <location>
        <begin position="137"/>
        <end position="151"/>
    </location>
</feature>
<dbReference type="Gene3D" id="2.60.40.10">
    <property type="entry name" value="Immunoglobulins"/>
    <property type="match status" value="1"/>
</dbReference>
<keyword evidence="10" id="KW-1185">Reference proteome</keyword>
<dbReference type="Proteomes" id="UP000307000">
    <property type="component" value="Chromosome"/>
</dbReference>
<dbReference type="InterPro" id="IPR018114">
    <property type="entry name" value="TRYPSIN_HIS"/>
</dbReference>
<dbReference type="EMBL" id="CP034412">
    <property type="protein sequence ID" value="QCY47016.1"/>
    <property type="molecule type" value="Genomic_DNA"/>
</dbReference>
<dbReference type="GO" id="GO:0005975">
    <property type="term" value="P:carbohydrate metabolic process"/>
    <property type="evidence" value="ECO:0007669"/>
    <property type="project" value="UniProtKB-ARBA"/>
</dbReference>
<gene>
    <name evidence="9" type="ORF">GcLGCM259_1281</name>
</gene>
<protein>
    <recommendedName>
        <fullName evidence="8">Gram-positive cocci surface proteins LPxTG domain-containing protein</fullName>
    </recommendedName>
</protein>
<feature type="compositionally biased region" description="Basic and acidic residues" evidence="5">
    <location>
        <begin position="186"/>
        <end position="196"/>
    </location>
</feature>
<feature type="transmembrane region" description="Helical" evidence="6">
    <location>
        <begin position="702"/>
        <end position="721"/>
    </location>
</feature>
<dbReference type="Gene3D" id="2.40.10.10">
    <property type="entry name" value="Trypsin-like serine proteases"/>
    <property type="match status" value="2"/>
</dbReference>
<dbReference type="NCBIfam" id="TIGR01167">
    <property type="entry name" value="LPXTG_anchor"/>
    <property type="match status" value="1"/>
</dbReference>
<feature type="region of interest" description="Disordered" evidence="5">
    <location>
        <begin position="622"/>
        <end position="701"/>
    </location>
</feature>
<keyword evidence="1" id="KW-0134">Cell wall</keyword>
<keyword evidence="6" id="KW-0472">Membrane</keyword>
<feature type="signal peptide" evidence="7">
    <location>
        <begin position="1"/>
        <end position="34"/>
    </location>
</feature>
<keyword evidence="6" id="KW-0812">Transmembrane</keyword>
<feature type="compositionally biased region" description="Acidic residues" evidence="5">
    <location>
        <begin position="639"/>
        <end position="658"/>
    </location>
</feature>
<keyword evidence="2" id="KW-0964">Secreted</keyword>
<dbReference type="GO" id="GO:0006508">
    <property type="term" value="P:proteolysis"/>
    <property type="evidence" value="ECO:0007669"/>
    <property type="project" value="InterPro"/>
</dbReference>
<feature type="compositionally biased region" description="Basic and acidic residues" evidence="5">
    <location>
        <begin position="672"/>
        <end position="694"/>
    </location>
</feature>
<evidence type="ECO:0000313" key="9">
    <source>
        <dbReference type="EMBL" id="QCY47016.1"/>
    </source>
</evidence>
<dbReference type="PROSITE" id="PS50847">
    <property type="entry name" value="GRAM_POS_ANCHORING"/>
    <property type="match status" value="1"/>
</dbReference>
<evidence type="ECO:0000256" key="1">
    <source>
        <dbReference type="ARBA" id="ARBA00022512"/>
    </source>
</evidence>
<feature type="region of interest" description="Disordered" evidence="5">
    <location>
        <begin position="554"/>
        <end position="577"/>
    </location>
</feature>
<keyword evidence="6" id="KW-1133">Transmembrane helix</keyword>
<feature type="domain" description="Gram-positive cocci surface proteins LPxTG" evidence="8">
    <location>
        <begin position="694"/>
        <end position="729"/>
    </location>
</feature>
<evidence type="ECO:0000259" key="8">
    <source>
        <dbReference type="PROSITE" id="PS50847"/>
    </source>
</evidence>
<dbReference type="PROSITE" id="PS00134">
    <property type="entry name" value="TRYPSIN_HIS"/>
    <property type="match status" value="1"/>
</dbReference>
<evidence type="ECO:0000256" key="7">
    <source>
        <dbReference type="SAM" id="SignalP"/>
    </source>
</evidence>
<dbReference type="Pfam" id="PF00089">
    <property type="entry name" value="Trypsin"/>
    <property type="match status" value="1"/>
</dbReference>
<dbReference type="InterPro" id="IPR009003">
    <property type="entry name" value="Peptidase_S1_PA"/>
</dbReference>